<reference evidence="6 7" key="1">
    <citation type="journal article" date="2017" name="Mol. Biol. Evol.">
        <title>The 4-celled Tetrabaena socialis nuclear genome reveals the essential components for genetic control of cell number at the origin of multicellularity in the volvocine lineage.</title>
        <authorList>
            <person name="Featherston J."/>
            <person name="Arakaki Y."/>
            <person name="Hanschen E.R."/>
            <person name="Ferris P.J."/>
            <person name="Michod R.E."/>
            <person name="Olson B.J.S.C."/>
            <person name="Nozaki H."/>
            <person name="Durand P.M."/>
        </authorList>
    </citation>
    <scope>NUCLEOTIDE SEQUENCE [LARGE SCALE GENOMIC DNA]</scope>
    <source>
        <strain evidence="6 7">NIES-571</strain>
    </source>
</reference>
<keyword evidence="2" id="KW-0378">Hydrolase</keyword>
<dbReference type="InterPro" id="IPR015637">
    <property type="entry name" value="MUG/TDG"/>
</dbReference>
<dbReference type="GO" id="GO:0006285">
    <property type="term" value="P:base-excision repair, AP site formation"/>
    <property type="evidence" value="ECO:0007669"/>
    <property type="project" value="InterPro"/>
</dbReference>
<dbReference type="PANTHER" id="PTHR12159">
    <property type="entry name" value="G/T AND G/U MISMATCH-SPECIFIC DNA GLYCOSYLASE"/>
    <property type="match status" value="1"/>
</dbReference>
<proteinExistence type="predicted"/>
<dbReference type="OrthoDB" id="565731at2759"/>
<feature type="compositionally biased region" description="Basic and acidic residues" evidence="4">
    <location>
        <begin position="1"/>
        <end position="10"/>
    </location>
</feature>
<evidence type="ECO:0000256" key="4">
    <source>
        <dbReference type="SAM" id="MobiDB-lite"/>
    </source>
</evidence>
<organism evidence="6 7">
    <name type="scientific">Tetrabaena socialis</name>
    <dbReference type="NCBI Taxonomy" id="47790"/>
    <lineage>
        <taxon>Eukaryota</taxon>
        <taxon>Viridiplantae</taxon>
        <taxon>Chlorophyta</taxon>
        <taxon>core chlorophytes</taxon>
        <taxon>Chlorophyceae</taxon>
        <taxon>CS clade</taxon>
        <taxon>Chlamydomonadales</taxon>
        <taxon>Tetrabaenaceae</taxon>
        <taxon>Tetrabaena</taxon>
    </lineage>
</organism>
<evidence type="ECO:0000313" key="7">
    <source>
        <dbReference type="Proteomes" id="UP000236333"/>
    </source>
</evidence>
<dbReference type="Proteomes" id="UP000236333">
    <property type="component" value="Unassembled WGS sequence"/>
</dbReference>
<evidence type="ECO:0000256" key="1">
    <source>
        <dbReference type="ARBA" id="ARBA00022763"/>
    </source>
</evidence>
<sequence>MSDNVFERFKCASASPLGTRATPERACSVAAGADGPRAAKRARHTAASPSGPVGPSHLTASATAHAHTPAPSTPATSPREGPPDDSAAQAGQAGTPCAANGEAGGSAVEPEPPCGGRSSSIPDAAAAAPATLPPLRRRPPQAAARAPPAPAAPPAARGRAASRSQPAAAPSTPPARPATTPPAGVPEKLGDAPLRLVIVGHNPSAHAWQSGHYYSNPSNHMWRILIRTGIAPPGTRGPQDDGTLPAAAGVGFLDVGCGHPGTDRRGGGDYAFPAYSPPPRPRSSEFKSAVFERWARAFYTRLRDHMARAAASIGCTCGRCGAPCLVAFSGKRQFLELLNLGRAPRERAKTVEHGPQAALPSGWPLPAATQVWVCSSTSGAAAMTREQREGPYEQLAAALAQLPWPRLVQPWCAGGPAAGAGAAAAGAGAAGAAAAGAAGGGGTAPPPDGGRVAAVEGSGGTAGAVVEGGGDGGERGG</sequence>
<feature type="domain" description="Uracil-DNA glycosylase-like" evidence="5">
    <location>
        <begin position="188"/>
        <end position="395"/>
    </location>
</feature>
<feature type="compositionally biased region" description="Pro residues" evidence="4">
    <location>
        <begin position="171"/>
        <end position="184"/>
    </location>
</feature>
<evidence type="ECO:0000256" key="2">
    <source>
        <dbReference type="ARBA" id="ARBA00022801"/>
    </source>
</evidence>
<evidence type="ECO:0000313" key="6">
    <source>
        <dbReference type="EMBL" id="PNH04627.1"/>
    </source>
</evidence>
<evidence type="ECO:0000259" key="5">
    <source>
        <dbReference type="Pfam" id="PF03167"/>
    </source>
</evidence>
<keyword evidence="7" id="KW-1185">Reference proteome</keyword>
<dbReference type="Pfam" id="PF03167">
    <property type="entry name" value="UDG"/>
    <property type="match status" value="1"/>
</dbReference>
<dbReference type="Gene3D" id="3.40.470.10">
    <property type="entry name" value="Uracil-DNA glycosylase-like domain"/>
    <property type="match status" value="1"/>
</dbReference>
<dbReference type="InterPro" id="IPR036895">
    <property type="entry name" value="Uracil-DNA_glycosylase-like_sf"/>
</dbReference>
<dbReference type="GO" id="GO:0004844">
    <property type="term" value="F:uracil DNA N-glycosylase activity"/>
    <property type="evidence" value="ECO:0007669"/>
    <property type="project" value="TreeGrafter"/>
</dbReference>
<dbReference type="CDD" id="cd10028">
    <property type="entry name" value="UDG-F2_TDG_MUG"/>
    <property type="match status" value="1"/>
</dbReference>
<feature type="compositionally biased region" description="Low complexity" evidence="4">
    <location>
        <begin position="55"/>
        <end position="78"/>
    </location>
</feature>
<dbReference type="PANTHER" id="PTHR12159:SF9">
    <property type="entry name" value="G_T MISMATCH-SPECIFIC THYMINE DNA GLYCOSYLASE"/>
    <property type="match status" value="1"/>
</dbReference>
<feature type="region of interest" description="Disordered" evidence="4">
    <location>
        <begin position="1"/>
        <end position="189"/>
    </location>
</feature>
<dbReference type="SUPFAM" id="SSF52141">
    <property type="entry name" value="Uracil-DNA glycosylase-like"/>
    <property type="match status" value="1"/>
</dbReference>
<dbReference type="AlphaFoldDB" id="A0A2J7ZWH6"/>
<evidence type="ECO:0000256" key="3">
    <source>
        <dbReference type="ARBA" id="ARBA00023204"/>
    </source>
</evidence>
<feature type="compositionally biased region" description="Gly residues" evidence="4">
    <location>
        <begin position="457"/>
        <end position="471"/>
    </location>
</feature>
<feature type="compositionally biased region" description="Low complexity" evidence="4">
    <location>
        <begin position="154"/>
        <end position="170"/>
    </location>
</feature>
<feature type="region of interest" description="Disordered" evidence="4">
    <location>
        <begin position="431"/>
        <end position="477"/>
    </location>
</feature>
<dbReference type="EMBL" id="PGGS01000373">
    <property type="protein sequence ID" value="PNH04627.1"/>
    <property type="molecule type" value="Genomic_DNA"/>
</dbReference>
<dbReference type="GO" id="GO:0008263">
    <property type="term" value="F:pyrimidine-specific mismatch base pair DNA N-glycosylase activity"/>
    <property type="evidence" value="ECO:0007669"/>
    <property type="project" value="TreeGrafter"/>
</dbReference>
<dbReference type="InterPro" id="IPR005122">
    <property type="entry name" value="Uracil-DNA_glycosylase-like"/>
</dbReference>
<name>A0A2J7ZWH6_9CHLO</name>
<keyword evidence="3" id="KW-0234">DNA repair</keyword>
<comment type="caution">
    <text evidence="6">The sequence shown here is derived from an EMBL/GenBank/DDBJ whole genome shotgun (WGS) entry which is preliminary data.</text>
</comment>
<feature type="compositionally biased region" description="Low complexity" evidence="4">
    <location>
        <begin position="124"/>
        <end position="146"/>
    </location>
</feature>
<accession>A0A2J7ZWH6</accession>
<protein>
    <recommendedName>
        <fullName evidence="5">Uracil-DNA glycosylase-like domain-containing protein</fullName>
    </recommendedName>
</protein>
<keyword evidence="1" id="KW-0227">DNA damage</keyword>
<gene>
    <name evidence="6" type="ORF">TSOC_009204</name>
</gene>